<dbReference type="Gene3D" id="1.10.10.2520">
    <property type="entry name" value="Cell wall hydrolase SleB, domain 1"/>
    <property type="match status" value="1"/>
</dbReference>
<dbReference type="AlphaFoldDB" id="A0A4Y7RTQ7"/>
<reference evidence="2 3" key="1">
    <citation type="journal article" date="2018" name="Environ. Microbiol.">
        <title>Novel energy conservation strategies and behaviour of Pelotomaculum schinkii driving syntrophic propionate catabolism.</title>
        <authorList>
            <person name="Hidalgo-Ahumada C.A.P."/>
            <person name="Nobu M.K."/>
            <person name="Narihiro T."/>
            <person name="Tamaki H."/>
            <person name="Liu W.T."/>
            <person name="Kamagata Y."/>
            <person name="Stams A.J.M."/>
            <person name="Imachi H."/>
            <person name="Sousa D.Z."/>
        </authorList>
    </citation>
    <scope>NUCLEOTIDE SEQUENCE [LARGE SCALE GENOMIC DNA]</scope>
    <source>
        <strain evidence="2 3">MGP</strain>
    </source>
</reference>
<dbReference type="Proteomes" id="UP000297597">
    <property type="component" value="Unassembled WGS sequence"/>
</dbReference>
<proteinExistence type="predicted"/>
<accession>A0A4Y7RTQ7</accession>
<evidence type="ECO:0000313" key="2">
    <source>
        <dbReference type="EMBL" id="TEB12378.1"/>
    </source>
</evidence>
<keyword evidence="3" id="KW-1185">Reference proteome</keyword>
<dbReference type="OrthoDB" id="9785345at2"/>
<gene>
    <name evidence="2" type="primary">sleB_3</name>
    <name evidence="2" type="ORF">Pmgp_00995</name>
</gene>
<dbReference type="GO" id="GO:0016787">
    <property type="term" value="F:hydrolase activity"/>
    <property type="evidence" value="ECO:0007669"/>
    <property type="project" value="InterPro"/>
</dbReference>
<dbReference type="InterPro" id="IPR011105">
    <property type="entry name" value="Cell_wall_hydrolase_SleB"/>
</dbReference>
<name>A0A4Y7RTQ7_9FIRM</name>
<dbReference type="Pfam" id="PF07486">
    <property type="entry name" value="Hydrolase_2"/>
    <property type="match status" value="1"/>
</dbReference>
<protein>
    <submittedName>
        <fullName evidence="2">Spore cortex-lytic enzyme</fullName>
    </submittedName>
</protein>
<evidence type="ECO:0000313" key="3">
    <source>
        <dbReference type="Proteomes" id="UP000297597"/>
    </source>
</evidence>
<dbReference type="RefSeq" id="WP_134212872.1">
    <property type="nucleotide sequence ID" value="NZ_QFFZ01000007.1"/>
</dbReference>
<dbReference type="EMBL" id="QFFZ01000007">
    <property type="protein sequence ID" value="TEB12378.1"/>
    <property type="molecule type" value="Genomic_DNA"/>
</dbReference>
<evidence type="ECO:0000259" key="1">
    <source>
        <dbReference type="Pfam" id="PF07486"/>
    </source>
</evidence>
<dbReference type="Gene3D" id="6.20.240.60">
    <property type="match status" value="1"/>
</dbReference>
<feature type="domain" description="Cell wall hydrolase SleB" evidence="1">
    <location>
        <begin position="64"/>
        <end position="161"/>
    </location>
</feature>
<dbReference type="InterPro" id="IPR042047">
    <property type="entry name" value="SleB_dom1"/>
</dbReference>
<sequence>MRIKKIIAGFLISLAVFFTTPVAPLEAFEHTHLKSHYSSPARGLTLSREEFILLAKLIHAEARGESLAGQIAVGAVVFNRMEDPRFPKTIIKVIYEKDQFSPVADGSINSPPGAKALLAAEMALSGLDPTNGCLYFYNPATAESRWLDGMPQVIRIGSHVFLL</sequence>
<comment type="caution">
    <text evidence="2">The sequence shown here is derived from an EMBL/GenBank/DDBJ whole genome shotgun (WGS) entry which is preliminary data.</text>
</comment>
<organism evidence="2 3">
    <name type="scientific">Pelotomaculum propionicicum</name>
    <dbReference type="NCBI Taxonomy" id="258475"/>
    <lineage>
        <taxon>Bacteria</taxon>
        <taxon>Bacillati</taxon>
        <taxon>Bacillota</taxon>
        <taxon>Clostridia</taxon>
        <taxon>Eubacteriales</taxon>
        <taxon>Desulfotomaculaceae</taxon>
        <taxon>Pelotomaculum</taxon>
    </lineage>
</organism>